<dbReference type="KEGG" id="bcom:BAUCODRAFT_21800"/>
<evidence type="ECO:0000259" key="2">
    <source>
        <dbReference type="Pfam" id="PF12697"/>
    </source>
</evidence>
<feature type="compositionally biased region" description="Basic and acidic residues" evidence="1">
    <location>
        <begin position="380"/>
        <end position="394"/>
    </location>
</feature>
<dbReference type="AlphaFoldDB" id="M2N7R5"/>
<dbReference type="InterPro" id="IPR000073">
    <property type="entry name" value="AB_hydrolase_1"/>
</dbReference>
<dbReference type="OrthoDB" id="94039at2759"/>
<reference evidence="3 4" key="1">
    <citation type="journal article" date="2012" name="PLoS Pathog.">
        <title>Diverse lifestyles and strategies of plant pathogenesis encoded in the genomes of eighteen Dothideomycetes fungi.</title>
        <authorList>
            <person name="Ohm R.A."/>
            <person name="Feau N."/>
            <person name="Henrissat B."/>
            <person name="Schoch C.L."/>
            <person name="Horwitz B.A."/>
            <person name="Barry K.W."/>
            <person name="Condon B.J."/>
            <person name="Copeland A.C."/>
            <person name="Dhillon B."/>
            <person name="Glaser F."/>
            <person name="Hesse C.N."/>
            <person name="Kosti I."/>
            <person name="LaButti K."/>
            <person name="Lindquist E.A."/>
            <person name="Lucas S."/>
            <person name="Salamov A.A."/>
            <person name="Bradshaw R.E."/>
            <person name="Ciuffetti L."/>
            <person name="Hamelin R.C."/>
            <person name="Kema G.H.J."/>
            <person name="Lawrence C."/>
            <person name="Scott J.A."/>
            <person name="Spatafora J.W."/>
            <person name="Turgeon B.G."/>
            <person name="de Wit P.J.G.M."/>
            <person name="Zhong S."/>
            <person name="Goodwin S.B."/>
            <person name="Grigoriev I.V."/>
        </authorList>
    </citation>
    <scope>NUCLEOTIDE SEQUENCE [LARGE SCALE GENOMIC DNA]</scope>
    <source>
        <strain evidence="3 4">UAMH 10762</strain>
    </source>
</reference>
<dbReference type="RefSeq" id="XP_007672649.1">
    <property type="nucleotide sequence ID" value="XM_007674459.1"/>
</dbReference>
<feature type="domain" description="AB hydrolase-1" evidence="2">
    <location>
        <begin position="64"/>
        <end position="337"/>
    </location>
</feature>
<name>M2N7R5_BAUPA</name>
<dbReference type="GeneID" id="19109816"/>
<dbReference type="Proteomes" id="UP000011761">
    <property type="component" value="Unassembled WGS sequence"/>
</dbReference>
<protein>
    <recommendedName>
        <fullName evidence="2">AB hydrolase-1 domain-containing protein</fullName>
    </recommendedName>
</protein>
<dbReference type="eggNOG" id="ENOG502S3SW">
    <property type="taxonomic scope" value="Eukaryota"/>
</dbReference>
<organism evidence="3 4">
    <name type="scientific">Baudoinia panamericana (strain UAMH 10762)</name>
    <name type="common">Angels' share fungus</name>
    <name type="synonym">Baudoinia compniacensis (strain UAMH 10762)</name>
    <dbReference type="NCBI Taxonomy" id="717646"/>
    <lineage>
        <taxon>Eukaryota</taxon>
        <taxon>Fungi</taxon>
        <taxon>Dikarya</taxon>
        <taxon>Ascomycota</taxon>
        <taxon>Pezizomycotina</taxon>
        <taxon>Dothideomycetes</taxon>
        <taxon>Dothideomycetidae</taxon>
        <taxon>Mycosphaerellales</taxon>
        <taxon>Teratosphaeriaceae</taxon>
        <taxon>Baudoinia</taxon>
    </lineage>
</organism>
<dbReference type="Pfam" id="PF12697">
    <property type="entry name" value="Abhydrolase_6"/>
    <property type="match status" value="1"/>
</dbReference>
<dbReference type="EMBL" id="KB445551">
    <property type="protein sequence ID" value="EMD00149.1"/>
    <property type="molecule type" value="Genomic_DNA"/>
</dbReference>
<feature type="region of interest" description="Disordered" evidence="1">
    <location>
        <begin position="364"/>
        <end position="394"/>
    </location>
</feature>
<dbReference type="OMA" id="EHTARCQ"/>
<keyword evidence="4" id="KW-1185">Reference proteome</keyword>
<dbReference type="Gene3D" id="3.40.50.1820">
    <property type="entry name" value="alpha/beta hydrolase"/>
    <property type="match status" value="1"/>
</dbReference>
<accession>M2N7R5</accession>
<dbReference type="SUPFAM" id="SSF53474">
    <property type="entry name" value="alpha/beta-Hydrolases"/>
    <property type="match status" value="1"/>
</dbReference>
<evidence type="ECO:0000256" key="1">
    <source>
        <dbReference type="SAM" id="MobiDB-lite"/>
    </source>
</evidence>
<dbReference type="InterPro" id="IPR029058">
    <property type="entry name" value="AB_hydrolase_fold"/>
</dbReference>
<sequence>MAAPTVDLKVDHFWVRGQHVRHYAGATRDGRDDTSLMLSVKRYTPVYDTQSQGKRLRTVTILGAHGVGFVKELYEPLWAELVPRLDAQGVRVKGIWIADMSHFGMSGVRNEDVLGDQPSWMDYPRDLLCIINHFRDEMTAPIVGIGHSTGATSLIALALFHPRLLTHLVMIEPIMGEVLLPTKFLAYRTINNPDSWPSIEIAKAYFKRTTPWKSWDPRVLDRWMAHGVRAVRKAGSESTEVRLSTCKHQEAITYLWLREDGQAFQVPGSVEITARFPSLQSSVLFIFGGSSGLVSPERRALALETTGTASDGSGGQAAGRVEQHLLEGKGHLLPFEDVVDCAELAAKSISKFVVPSVRAGNAAGVNGLEKPPAAGDDCDSETKGEDVIEASIER</sequence>
<evidence type="ECO:0000313" key="4">
    <source>
        <dbReference type="Proteomes" id="UP000011761"/>
    </source>
</evidence>
<evidence type="ECO:0000313" key="3">
    <source>
        <dbReference type="EMBL" id="EMD00149.1"/>
    </source>
</evidence>
<dbReference type="STRING" id="717646.M2N7R5"/>
<dbReference type="HOGENOM" id="CLU_036837_0_0_1"/>
<gene>
    <name evidence="3" type="ORF">BAUCODRAFT_21800</name>
</gene>
<proteinExistence type="predicted"/>